<evidence type="ECO:0000313" key="3">
    <source>
        <dbReference type="Proteomes" id="UP000245535"/>
    </source>
</evidence>
<dbReference type="Pfam" id="PF02230">
    <property type="entry name" value="Abhydrolase_2"/>
    <property type="match status" value="1"/>
</dbReference>
<sequence>MNGLKKNDIHISYSTSFFQLGEFNHQTKRIWVVCHGYGQLVKYFSRRFDAIKSEEDLILFPEALSQFYLDQEYKNVGSSWMTKENRLRDIENIHSYLNSMLRSISSLKEIQKRNISINLLGFSQGATTVSRWAFAEKIPFDNLILWGGNTPHEMEEYDFSFLKTNAKILSVIGKIDPFFKDKRDEKLIDYLKSTFGEDRYSNLYYNGGHQIIRETLSEVKSLIEKERLLNS</sequence>
<dbReference type="GO" id="GO:0016787">
    <property type="term" value="F:hydrolase activity"/>
    <property type="evidence" value="ECO:0007669"/>
    <property type="project" value="InterPro"/>
</dbReference>
<feature type="domain" description="Phospholipase/carboxylesterase/thioesterase" evidence="1">
    <location>
        <begin position="28"/>
        <end position="225"/>
    </location>
</feature>
<dbReference type="OrthoDB" id="595091at2"/>
<accession>A0A315Z8J8</accession>
<name>A0A315Z8J8_SEDFL</name>
<gene>
    <name evidence="2" type="ORF">BC781_10583</name>
</gene>
<proteinExistence type="predicted"/>
<evidence type="ECO:0000259" key="1">
    <source>
        <dbReference type="Pfam" id="PF02230"/>
    </source>
</evidence>
<dbReference type="Gene3D" id="3.40.50.1820">
    <property type="entry name" value="alpha/beta hydrolase"/>
    <property type="match status" value="1"/>
</dbReference>
<dbReference type="InterPro" id="IPR029058">
    <property type="entry name" value="AB_hydrolase_fold"/>
</dbReference>
<dbReference type="AlphaFoldDB" id="A0A315Z8J8"/>
<dbReference type="Proteomes" id="UP000245535">
    <property type="component" value="Unassembled WGS sequence"/>
</dbReference>
<comment type="caution">
    <text evidence="2">The sequence shown here is derived from an EMBL/GenBank/DDBJ whole genome shotgun (WGS) entry which is preliminary data.</text>
</comment>
<dbReference type="RefSeq" id="WP_109620372.1">
    <property type="nucleotide sequence ID" value="NZ_QGDO01000005.1"/>
</dbReference>
<dbReference type="SUPFAM" id="SSF53474">
    <property type="entry name" value="alpha/beta-Hydrolases"/>
    <property type="match status" value="1"/>
</dbReference>
<dbReference type="EMBL" id="QGDO01000005">
    <property type="protein sequence ID" value="PWJ40020.1"/>
    <property type="molecule type" value="Genomic_DNA"/>
</dbReference>
<protein>
    <submittedName>
        <fullName evidence="2">Putative esterase</fullName>
    </submittedName>
</protein>
<reference evidence="2 3" key="1">
    <citation type="submission" date="2018-03" db="EMBL/GenBank/DDBJ databases">
        <title>Genomic Encyclopedia of Archaeal and Bacterial Type Strains, Phase II (KMG-II): from individual species to whole genera.</title>
        <authorList>
            <person name="Goeker M."/>
        </authorList>
    </citation>
    <scope>NUCLEOTIDE SEQUENCE [LARGE SCALE GENOMIC DNA]</scope>
    <source>
        <strain evidence="2 3">DSM 28229</strain>
    </source>
</reference>
<dbReference type="InterPro" id="IPR003140">
    <property type="entry name" value="PLipase/COase/thioEstase"/>
</dbReference>
<organism evidence="2 3">
    <name type="scientific">Sediminitomix flava</name>
    <dbReference type="NCBI Taxonomy" id="379075"/>
    <lineage>
        <taxon>Bacteria</taxon>
        <taxon>Pseudomonadati</taxon>
        <taxon>Bacteroidota</taxon>
        <taxon>Cytophagia</taxon>
        <taxon>Cytophagales</taxon>
        <taxon>Flammeovirgaceae</taxon>
        <taxon>Sediminitomix</taxon>
    </lineage>
</organism>
<evidence type="ECO:0000313" key="2">
    <source>
        <dbReference type="EMBL" id="PWJ40020.1"/>
    </source>
</evidence>
<keyword evidence="3" id="KW-1185">Reference proteome</keyword>